<dbReference type="Pfam" id="PF11356">
    <property type="entry name" value="T2SSC"/>
    <property type="match status" value="1"/>
</dbReference>
<evidence type="ECO:0000313" key="13">
    <source>
        <dbReference type="Proteomes" id="UP000787472"/>
    </source>
</evidence>
<protein>
    <recommendedName>
        <fullName evidence="11">Type II secretion system protein GspC N-terminal domain-containing protein</fullName>
    </recommendedName>
</protein>
<evidence type="ECO:0000256" key="10">
    <source>
        <dbReference type="SAM" id="Phobius"/>
    </source>
</evidence>
<evidence type="ECO:0000256" key="9">
    <source>
        <dbReference type="SAM" id="MobiDB-lite"/>
    </source>
</evidence>
<comment type="subcellular location">
    <subcellularLocation>
        <location evidence="1">Cell inner membrane</location>
    </subcellularLocation>
</comment>
<dbReference type="GO" id="GO:0005886">
    <property type="term" value="C:plasma membrane"/>
    <property type="evidence" value="ECO:0007669"/>
    <property type="project" value="UniProtKB-SubCell"/>
</dbReference>
<evidence type="ECO:0000256" key="1">
    <source>
        <dbReference type="ARBA" id="ARBA00004533"/>
    </source>
</evidence>
<comment type="caution">
    <text evidence="12">The sequence shown here is derived from an EMBL/GenBank/DDBJ whole genome shotgun (WGS) entry which is preliminary data.</text>
</comment>
<evidence type="ECO:0000256" key="3">
    <source>
        <dbReference type="ARBA" id="ARBA00022475"/>
    </source>
</evidence>
<keyword evidence="6" id="KW-0653">Protein transport</keyword>
<sequence length="199" mass="21995">MHSDGEVLRALQWINTSNSVALLVLLGVGNLAALVYKDVQLNLQSVPSRHSARPIMPKVNIPITELASSDLFGQIATEIPLNRESKTTQTDTRLQLELRGTFASSSTAEGRALIAEKGKSARYYKVSDTLPSGAKLKKVDPEKVTFEFNGRLENLRFNLIKQHAQNQQEQITPTNRNPASSPANNQHGSRKAREDSKIH</sequence>
<keyword evidence="3" id="KW-1003">Cell membrane</keyword>
<evidence type="ECO:0000313" key="12">
    <source>
        <dbReference type="EMBL" id="NHO63936.1"/>
    </source>
</evidence>
<feature type="region of interest" description="Disordered" evidence="9">
    <location>
        <begin position="163"/>
        <end position="199"/>
    </location>
</feature>
<keyword evidence="2" id="KW-0813">Transport</keyword>
<gene>
    <name evidence="12" type="ORF">G8770_00035</name>
</gene>
<evidence type="ECO:0000256" key="2">
    <source>
        <dbReference type="ARBA" id="ARBA00022448"/>
    </source>
</evidence>
<keyword evidence="13" id="KW-1185">Reference proteome</keyword>
<accession>A0A9E5MFW7</accession>
<keyword evidence="5 10" id="KW-0812">Transmembrane</keyword>
<keyword evidence="7 10" id="KW-1133">Transmembrane helix</keyword>
<dbReference type="GO" id="GO:0015031">
    <property type="term" value="P:protein transport"/>
    <property type="evidence" value="ECO:0007669"/>
    <property type="project" value="UniProtKB-KW"/>
</dbReference>
<dbReference type="Gene3D" id="2.30.30.830">
    <property type="match status" value="1"/>
</dbReference>
<evidence type="ECO:0000256" key="5">
    <source>
        <dbReference type="ARBA" id="ARBA00022692"/>
    </source>
</evidence>
<proteinExistence type="predicted"/>
<feature type="domain" description="Type II secretion system protein GspC N-terminal" evidence="11">
    <location>
        <begin position="31"/>
        <end position="157"/>
    </location>
</feature>
<dbReference type="EMBL" id="JAAONZ010000001">
    <property type="protein sequence ID" value="NHO63936.1"/>
    <property type="molecule type" value="Genomic_DNA"/>
</dbReference>
<keyword evidence="8 10" id="KW-0472">Membrane</keyword>
<evidence type="ECO:0000256" key="8">
    <source>
        <dbReference type="ARBA" id="ARBA00023136"/>
    </source>
</evidence>
<evidence type="ECO:0000256" key="7">
    <source>
        <dbReference type="ARBA" id="ARBA00022989"/>
    </source>
</evidence>
<name>A0A9E5MFW7_9GAMM</name>
<reference evidence="12" key="1">
    <citation type="submission" date="2020-03" db="EMBL/GenBank/DDBJ databases">
        <authorList>
            <person name="Guo F."/>
        </authorList>
    </citation>
    <scope>NUCLEOTIDE SEQUENCE</scope>
    <source>
        <strain evidence="12">JCM 30134</strain>
    </source>
</reference>
<dbReference type="InterPro" id="IPR024961">
    <property type="entry name" value="T2SS_GspC_N"/>
</dbReference>
<dbReference type="RefSeq" id="WP_167180464.1">
    <property type="nucleotide sequence ID" value="NZ_JAAONZ010000001.1"/>
</dbReference>
<feature type="compositionally biased region" description="Polar residues" evidence="9">
    <location>
        <begin position="163"/>
        <end position="187"/>
    </location>
</feature>
<organism evidence="12 13">
    <name type="scientific">Pseudomaricurvus hydrocarbonicus</name>
    <dbReference type="NCBI Taxonomy" id="1470433"/>
    <lineage>
        <taxon>Bacteria</taxon>
        <taxon>Pseudomonadati</taxon>
        <taxon>Pseudomonadota</taxon>
        <taxon>Gammaproteobacteria</taxon>
        <taxon>Cellvibrionales</taxon>
        <taxon>Cellvibrionaceae</taxon>
        <taxon>Pseudomaricurvus</taxon>
    </lineage>
</organism>
<dbReference type="Proteomes" id="UP000787472">
    <property type="component" value="Unassembled WGS sequence"/>
</dbReference>
<keyword evidence="4" id="KW-0997">Cell inner membrane</keyword>
<evidence type="ECO:0000256" key="4">
    <source>
        <dbReference type="ARBA" id="ARBA00022519"/>
    </source>
</evidence>
<feature type="transmembrane region" description="Helical" evidence="10">
    <location>
        <begin position="20"/>
        <end position="39"/>
    </location>
</feature>
<dbReference type="AlphaFoldDB" id="A0A9E5MFW7"/>
<evidence type="ECO:0000259" key="11">
    <source>
        <dbReference type="Pfam" id="PF11356"/>
    </source>
</evidence>
<evidence type="ECO:0000256" key="6">
    <source>
        <dbReference type="ARBA" id="ARBA00022927"/>
    </source>
</evidence>